<dbReference type="GO" id="GO:0072344">
    <property type="term" value="P:rescue of stalled ribosome"/>
    <property type="evidence" value="ECO:0007669"/>
    <property type="project" value="UniProtKB-UniRule"/>
</dbReference>
<dbReference type="InterPro" id="IPR051608">
    <property type="entry name" value="RQC_Subunit_NEMF"/>
</dbReference>
<protein>
    <recommendedName>
        <fullName evidence="5">Rqc2 homolog RqcH</fullName>
        <shortName evidence="5">RqcH</shortName>
    </recommendedName>
</protein>
<comment type="subunit">
    <text evidence="5">Associates with stalled 50S ribosomal subunits. Binds to RqcP.</text>
</comment>
<evidence type="ECO:0000256" key="5">
    <source>
        <dbReference type="HAMAP-Rule" id="MF_00844"/>
    </source>
</evidence>
<sequence>MQPVDYTTLTAACSELLATWVPGRTEQVYQRDRYTIAIALRTLNGRGWLTICWHPQAARICIGDPPPRVPDTFTFSDQLRHQLGGFALIAIETIAPWERVLDLQFAKRPGEPPTWHLYVEIIGKYSNLILTDADNLIVTTAHQVSNQQSSVRTIQTGQPYELPPALTGTTPSLTEPYQSWQERVSLIPGAVAHQLLKSYRGLSPTLARSMVQAAGLDPKQSTENLEESDWQNLFQRWQQWLQTLLNASKFSTDNLQPVNLQPTNLGQKATLREQPANLGQKATLREQPTNLQPSNLGQKATLREQPTNLGQKATLREQPTNLGQKATLREQPSNLQPSNLGQKATLREQPTNLGQKATLREQPTNLGQKATLREQPTNLGQKATLREQPTNLGQKATLREQPTNLGQKATLREQPTNLGQKATLREQPTNLGQKATLREQPTNLGQKATLREQPANLKPANLQPANLFQPGWTNQGYTVMDWGIVKPAENIQTLLNSYYTNQLNQHEFSRLHNQLTQKLNNSLRKLGQKASSFKERLQQSDQADQSREKADLLMAYLQDWQPGMKSITLLDFETNQPVKIPLNPEKNAVQNAQAFYKRHQKLKRTRDAVEPLLKEVQDEIQYLEQVEASLTQLNTYNTLDDLQTLQEIREELIGQGYLEASAQRSRNLSNVSQPYRYQTPSGFELLIGRNNRQNDQLTFRTAGDYDLWFHTQEIAGSHVLLRLEPGTVADPADLQFAADLAAYNSRGCQSEQVPVVYTKPKYVYKPKGAKPGMAIYKHEQILWGRPDQGRDYLMKSASTQKM</sequence>
<dbReference type="GO" id="GO:0000049">
    <property type="term" value="F:tRNA binding"/>
    <property type="evidence" value="ECO:0007669"/>
    <property type="project" value="UniProtKB-UniRule"/>
</dbReference>
<feature type="compositionally biased region" description="Polar residues" evidence="6">
    <location>
        <begin position="286"/>
        <end position="301"/>
    </location>
</feature>
<evidence type="ECO:0000256" key="4">
    <source>
        <dbReference type="ARBA" id="ARBA00022917"/>
    </source>
</evidence>
<dbReference type="AlphaFoldDB" id="A0A9Q9UVD6"/>
<dbReference type="EMBL" id="CP017708">
    <property type="protein sequence ID" value="WAN68719.1"/>
    <property type="molecule type" value="Genomic_DNA"/>
</dbReference>
<evidence type="ECO:0000313" key="8">
    <source>
        <dbReference type="EMBL" id="WAN68719.1"/>
    </source>
</evidence>
<dbReference type="GO" id="GO:0019843">
    <property type="term" value="F:rRNA binding"/>
    <property type="evidence" value="ECO:0007669"/>
    <property type="project" value="UniProtKB-UniRule"/>
</dbReference>
<evidence type="ECO:0000259" key="7">
    <source>
        <dbReference type="Pfam" id="PF05670"/>
    </source>
</evidence>
<dbReference type="Pfam" id="PF05833">
    <property type="entry name" value="NFACT_N"/>
    <property type="match status" value="2"/>
</dbReference>
<keyword evidence="1 5" id="KW-0820">tRNA-binding</keyword>
<evidence type="ECO:0000256" key="2">
    <source>
        <dbReference type="ARBA" id="ARBA00022730"/>
    </source>
</evidence>
<organism evidence="8">
    <name type="scientific">Moorena producens (strain JHB)</name>
    <dbReference type="NCBI Taxonomy" id="1454205"/>
    <lineage>
        <taxon>Bacteria</taxon>
        <taxon>Bacillati</taxon>
        <taxon>Cyanobacteriota</taxon>
        <taxon>Cyanophyceae</taxon>
        <taxon>Coleofasciculales</taxon>
        <taxon>Coleofasciculaceae</taxon>
        <taxon>Moorena</taxon>
    </lineage>
</organism>
<feature type="region of interest" description="Disordered" evidence="6">
    <location>
        <begin position="325"/>
        <end position="430"/>
    </location>
</feature>
<dbReference type="InterPro" id="IPR043682">
    <property type="entry name" value="RqcH_bacterial"/>
</dbReference>
<reference evidence="8" key="1">
    <citation type="journal article" date="2017" name="Proc. Natl. Acad. Sci. U.S.A.">
        <title>Comparative genomics uncovers the prolific and distinctive metabolic potential of the cyanobacterial genus Moorea.</title>
        <authorList>
            <person name="Leao T."/>
            <person name="Castelao G."/>
            <person name="Korobeynikov A."/>
            <person name="Monroe E.A."/>
            <person name="Podell S."/>
            <person name="Glukhov E."/>
            <person name="Allen E.E."/>
            <person name="Gerwick W.H."/>
            <person name="Gerwick L."/>
        </authorList>
    </citation>
    <scope>NUCLEOTIDE SEQUENCE</scope>
    <source>
        <strain evidence="8">JHB</strain>
    </source>
</reference>
<gene>
    <name evidence="5" type="primary">rqcH</name>
    <name evidence="8" type="ORF">BJP36_40870</name>
</gene>
<keyword evidence="3 5" id="KW-0694">RNA-binding</keyword>
<proteinExistence type="inferred from homology"/>
<dbReference type="InterPro" id="IPR008532">
    <property type="entry name" value="NFACT_RNA-bd"/>
</dbReference>
<name>A0A9Q9UVD6_MOOP1</name>
<dbReference type="Gene3D" id="2.30.310.10">
    <property type="entry name" value="ibrinogen binding protein from staphylococcus aureus domain"/>
    <property type="match status" value="1"/>
</dbReference>
<accession>A0A9Q9UVD6</accession>
<evidence type="ECO:0000256" key="3">
    <source>
        <dbReference type="ARBA" id="ARBA00022884"/>
    </source>
</evidence>
<evidence type="ECO:0000256" key="6">
    <source>
        <dbReference type="SAM" id="MobiDB-lite"/>
    </source>
</evidence>
<keyword evidence="4 5" id="KW-0648">Protein biosynthesis</keyword>
<feature type="domain" description="NFACT RNA-binding" evidence="7">
    <location>
        <begin position="675"/>
        <end position="768"/>
    </location>
</feature>
<dbReference type="GO" id="GO:1990112">
    <property type="term" value="C:RQC complex"/>
    <property type="evidence" value="ECO:0007669"/>
    <property type="project" value="TreeGrafter"/>
</dbReference>
<dbReference type="Pfam" id="PF05670">
    <property type="entry name" value="NFACT-R_1"/>
    <property type="match status" value="1"/>
</dbReference>
<comment type="similarity">
    <text evidence="5">Belongs to the NEMF family.</text>
</comment>
<dbReference type="PANTHER" id="PTHR15239:SF6">
    <property type="entry name" value="RIBOSOME QUALITY CONTROL COMPLEX SUBUNIT NEMF"/>
    <property type="match status" value="1"/>
</dbReference>
<reference evidence="8" key="2">
    <citation type="submission" date="2022-10" db="EMBL/GenBank/DDBJ databases">
        <authorList>
            <person name="Ngo T.-E."/>
        </authorList>
    </citation>
    <scope>NUCLEOTIDE SEQUENCE</scope>
    <source>
        <strain evidence="8">JHB</strain>
    </source>
</reference>
<evidence type="ECO:0000256" key="1">
    <source>
        <dbReference type="ARBA" id="ARBA00022555"/>
    </source>
</evidence>
<dbReference type="HAMAP" id="MF_00844_B">
    <property type="entry name" value="RqcH_B"/>
    <property type="match status" value="1"/>
</dbReference>
<feature type="region of interest" description="Disordered" evidence="6">
    <location>
        <begin position="281"/>
        <end position="301"/>
    </location>
</feature>
<comment type="function">
    <text evidence="5">Key component of the ribosome quality control system (RQC), a ribosome-associated complex that mediates the extraction of incompletely synthesized nascent chains from stalled ribosomes and their subsequent degradation. RqcH recruits Ala-charged tRNA, and with RqcP directs the elongation of stalled nascent chains on 50S ribosomal subunits, leading to non-templated C-terminal alanine extensions (Ala tail). The Ala tail promotes nascent chain degradation. May add between 1 and at least 8 Ala residues. Binds to stalled 50S ribosomal subunits.</text>
</comment>
<dbReference type="PANTHER" id="PTHR15239">
    <property type="entry name" value="NUCLEAR EXPORT MEDIATOR FACTOR NEMF"/>
    <property type="match status" value="1"/>
</dbReference>
<dbReference type="Proteomes" id="UP000176944">
    <property type="component" value="Chromosome"/>
</dbReference>
<dbReference type="GO" id="GO:0043023">
    <property type="term" value="F:ribosomal large subunit binding"/>
    <property type="evidence" value="ECO:0007669"/>
    <property type="project" value="UniProtKB-UniRule"/>
</dbReference>
<keyword evidence="2 5" id="KW-0699">rRNA-binding</keyword>